<dbReference type="Pfam" id="PF13515">
    <property type="entry name" value="FUSC_2"/>
    <property type="match status" value="1"/>
</dbReference>
<feature type="region of interest" description="Disordered" evidence="5">
    <location>
        <begin position="390"/>
        <end position="447"/>
    </location>
</feature>
<evidence type="ECO:0000256" key="6">
    <source>
        <dbReference type="SAM" id="Phobius"/>
    </source>
</evidence>
<feature type="transmembrane region" description="Helical" evidence="6">
    <location>
        <begin position="173"/>
        <end position="191"/>
    </location>
</feature>
<dbReference type="InterPro" id="IPR049453">
    <property type="entry name" value="Memb_transporter_dom"/>
</dbReference>
<dbReference type="EMBL" id="JBHSBN010000001">
    <property type="protein sequence ID" value="MFC4104515.1"/>
    <property type="molecule type" value="Genomic_DNA"/>
</dbReference>
<evidence type="ECO:0000259" key="7">
    <source>
        <dbReference type="Pfam" id="PF13515"/>
    </source>
</evidence>
<evidence type="ECO:0000256" key="1">
    <source>
        <dbReference type="ARBA" id="ARBA00004141"/>
    </source>
</evidence>
<dbReference type="RefSeq" id="WP_377541449.1">
    <property type="nucleotide sequence ID" value="NZ_JBHSBN010000001.1"/>
</dbReference>
<evidence type="ECO:0000256" key="5">
    <source>
        <dbReference type="SAM" id="MobiDB-lite"/>
    </source>
</evidence>
<feature type="compositionally biased region" description="Basic and acidic residues" evidence="5">
    <location>
        <begin position="390"/>
        <end position="399"/>
    </location>
</feature>
<comment type="subcellular location">
    <subcellularLocation>
        <location evidence="1">Membrane</location>
        <topology evidence="1">Multi-pass membrane protein</topology>
    </subcellularLocation>
</comment>
<keyword evidence="4 6" id="KW-0472">Membrane</keyword>
<gene>
    <name evidence="8" type="ORF">ACFOX0_00980</name>
</gene>
<feature type="transmembrane region" description="Helical" evidence="6">
    <location>
        <begin position="78"/>
        <end position="96"/>
    </location>
</feature>
<evidence type="ECO:0000313" key="9">
    <source>
        <dbReference type="Proteomes" id="UP001595868"/>
    </source>
</evidence>
<sequence>MASKRDKAADWHRNGLNLATDPRRLAELLAELRSRSVPTLRDRWNRVRYNLVLALQAGLAAGLSWVIVTSWLKNPDPVFAPIAAVGTLAASVGQRFRRTVELIIGVTVGIAIGEVFILLFGIGGWQLAGIVTLAVMITIFLGGGPAVVIQAAVTALLLVALTPKSSNLAFPRVVDALVGGVVALIVAWLLLPFNPLRVVDRAARPALNTLANELSVTAAALSDRDPERAQKALDQVQQVEHHMQGLQEALEGGRETATLAPVRWRRRGALSQYVESAQYIEHAVANSGTLIRRTVTALEDDEPVPPSLPSAVAQLSDAVRSLLQELGAGLEPEATRERALRAVSEAGQAYADGVGFSGSVVVAQIRTTASDLLRATGIERVEANRLVRRAVETGKEHSPRTSPVGQPSAESDAGANAPDRPAPERAGGRPAEQPEQPEQADERLGRP</sequence>
<evidence type="ECO:0000256" key="2">
    <source>
        <dbReference type="ARBA" id="ARBA00022692"/>
    </source>
</evidence>
<evidence type="ECO:0000313" key="8">
    <source>
        <dbReference type="EMBL" id="MFC4104515.1"/>
    </source>
</evidence>
<evidence type="ECO:0000256" key="4">
    <source>
        <dbReference type="ARBA" id="ARBA00023136"/>
    </source>
</evidence>
<name>A0ABV8KEQ1_9ACTN</name>
<protein>
    <submittedName>
        <fullName evidence="8">Aromatic acid exporter family protein</fullName>
    </submittedName>
</protein>
<feature type="compositionally biased region" description="Polar residues" evidence="5">
    <location>
        <begin position="400"/>
        <end position="409"/>
    </location>
</feature>
<comment type="caution">
    <text evidence="8">The sequence shown here is derived from an EMBL/GenBank/DDBJ whole genome shotgun (WGS) entry which is preliminary data.</text>
</comment>
<accession>A0ABV8KEQ1</accession>
<organism evidence="8 9">
    <name type="scientific">Micromonospora zhanjiangensis</name>
    <dbReference type="NCBI Taxonomy" id="1522057"/>
    <lineage>
        <taxon>Bacteria</taxon>
        <taxon>Bacillati</taxon>
        <taxon>Actinomycetota</taxon>
        <taxon>Actinomycetes</taxon>
        <taxon>Micromonosporales</taxon>
        <taxon>Micromonosporaceae</taxon>
        <taxon>Micromonospora</taxon>
    </lineage>
</organism>
<dbReference type="Proteomes" id="UP001595868">
    <property type="component" value="Unassembled WGS sequence"/>
</dbReference>
<feature type="transmembrane region" description="Helical" evidence="6">
    <location>
        <begin position="51"/>
        <end position="72"/>
    </location>
</feature>
<proteinExistence type="predicted"/>
<feature type="transmembrane region" description="Helical" evidence="6">
    <location>
        <begin position="128"/>
        <end position="161"/>
    </location>
</feature>
<feature type="transmembrane region" description="Helical" evidence="6">
    <location>
        <begin position="103"/>
        <end position="122"/>
    </location>
</feature>
<keyword evidence="9" id="KW-1185">Reference proteome</keyword>
<feature type="domain" description="Integral membrane bound transporter" evidence="7">
    <location>
        <begin position="65"/>
        <end position="186"/>
    </location>
</feature>
<keyword evidence="3 6" id="KW-1133">Transmembrane helix</keyword>
<reference evidence="9" key="1">
    <citation type="journal article" date="2019" name="Int. J. Syst. Evol. Microbiol.">
        <title>The Global Catalogue of Microorganisms (GCM) 10K type strain sequencing project: providing services to taxonomists for standard genome sequencing and annotation.</title>
        <authorList>
            <consortium name="The Broad Institute Genomics Platform"/>
            <consortium name="The Broad Institute Genome Sequencing Center for Infectious Disease"/>
            <person name="Wu L."/>
            <person name="Ma J."/>
        </authorList>
    </citation>
    <scope>NUCLEOTIDE SEQUENCE [LARGE SCALE GENOMIC DNA]</scope>
    <source>
        <strain evidence="9">2902at01</strain>
    </source>
</reference>
<keyword evidence="2 6" id="KW-0812">Transmembrane</keyword>
<evidence type="ECO:0000256" key="3">
    <source>
        <dbReference type="ARBA" id="ARBA00022989"/>
    </source>
</evidence>